<sequence length="316" mass="33634">KNELPSLDIKQVDNIVSTEGSLEIAVQNMETADSENISTIIEKVDSKISGKKRKKKGTKNPNIASSKGESEKTSMSNVTQPSVSFSKNTEVKKYSVTSESNLQNLESKILPDLSGKTKTELVSKIKKDPSKVAGGLVDDSTKTISKSGSVLYTKTRSLLTGDIVAQKSENDKDINVSPTVKASETAIKSMSVSSKAAVTAVGDIDLGGLHSSTTSEAPKSQVCLKQDGNKGGNVSIQFNKAENPPKSLKAPYKSIETSNVDNTVSTEGSLDITMQNTDTADSEIKSTIIDKTDSKTIGKKRKKKGAKNPNISSSKD</sequence>
<dbReference type="AlphaFoldDB" id="A0A1B6IZI8"/>
<accession>A0A1B6IZI8</accession>
<feature type="compositionally biased region" description="Basic residues" evidence="1">
    <location>
        <begin position="297"/>
        <end position="306"/>
    </location>
</feature>
<feature type="non-terminal residue" evidence="2">
    <location>
        <position position="316"/>
    </location>
</feature>
<organism evidence="2">
    <name type="scientific">Homalodisca liturata</name>
    <dbReference type="NCBI Taxonomy" id="320908"/>
    <lineage>
        <taxon>Eukaryota</taxon>
        <taxon>Metazoa</taxon>
        <taxon>Ecdysozoa</taxon>
        <taxon>Arthropoda</taxon>
        <taxon>Hexapoda</taxon>
        <taxon>Insecta</taxon>
        <taxon>Pterygota</taxon>
        <taxon>Neoptera</taxon>
        <taxon>Paraneoptera</taxon>
        <taxon>Hemiptera</taxon>
        <taxon>Auchenorrhyncha</taxon>
        <taxon>Membracoidea</taxon>
        <taxon>Cicadellidae</taxon>
        <taxon>Cicadellinae</taxon>
        <taxon>Proconiini</taxon>
        <taxon>Homalodisca</taxon>
    </lineage>
</organism>
<protein>
    <submittedName>
        <fullName evidence="2">Uncharacterized protein</fullName>
    </submittedName>
</protein>
<name>A0A1B6IZI8_9HEMI</name>
<proteinExistence type="predicted"/>
<evidence type="ECO:0000256" key="1">
    <source>
        <dbReference type="SAM" id="MobiDB-lite"/>
    </source>
</evidence>
<reference evidence="2" key="1">
    <citation type="submission" date="2015-11" db="EMBL/GenBank/DDBJ databases">
        <title>De novo transcriptome assembly of four potential Pierce s Disease insect vectors from Arizona vineyards.</title>
        <authorList>
            <person name="Tassone E.E."/>
        </authorList>
    </citation>
    <scope>NUCLEOTIDE SEQUENCE</scope>
</reference>
<feature type="compositionally biased region" description="Polar residues" evidence="1">
    <location>
        <begin position="255"/>
        <end position="279"/>
    </location>
</feature>
<feature type="region of interest" description="Disordered" evidence="1">
    <location>
        <begin position="43"/>
        <end position="90"/>
    </location>
</feature>
<feature type="non-terminal residue" evidence="2">
    <location>
        <position position="1"/>
    </location>
</feature>
<feature type="compositionally biased region" description="Basic residues" evidence="1">
    <location>
        <begin position="49"/>
        <end position="58"/>
    </location>
</feature>
<feature type="compositionally biased region" description="Polar residues" evidence="1">
    <location>
        <begin position="60"/>
        <end position="88"/>
    </location>
</feature>
<feature type="region of interest" description="Disordered" evidence="1">
    <location>
        <begin position="210"/>
        <end position="316"/>
    </location>
</feature>
<evidence type="ECO:0000313" key="2">
    <source>
        <dbReference type="EMBL" id="JAS92337.1"/>
    </source>
</evidence>
<feature type="compositionally biased region" description="Basic and acidic residues" evidence="1">
    <location>
        <begin position="282"/>
        <end position="296"/>
    </location>
</feature>
<dbReference type="EMBL" id="GECU01015369">
    <property type="protein sequence ID" value="JAS92337.1"/>
    <property type="molecule type" value="Transcribed_RNA"/>
</dbReference>
<gene>
    <name evidence="2" type="ORF">g.27391</name>
</gene>